<feature type="compositionally biased region" description="Polar residues" evidence="1">
    <location>
        <begin position="600"/>
        <end position="617"/>
    </location>
</feature>
<dbReference type="InterPro" id="IPR036034">
    <property type="entry name" value="PDZ_sf"/>
</dbReference>
<feature type="region of interest" description="Disordered" evidence="1">
    <location>
        <begin position="1"/>
        <end position="35"/>
    </location>
</feature>
<feature type="region of interest" description="Disordered" evidence="1">
    <location>
        <begin position="190"/>
        <end position="240"/>
    </location>
</feature>
<feature type="compositionally biased region" description="Low complexity" evidence="1">
    <location>
        <begin position="162"/>
        <end position="176"/>
    </location>
</feature>
<feature type="compositionally biased region" description="Low complexity" evidence="1">
    <location>
        <begin position="352"/>
        <end position="364"/>
    </location>
</feature>
<dbReference type="Pfam" id="PF17820">
    <property type="entry name" value="PDZ_6"/>
    <property type="match status" value="1"/>
</dbReference>
<dbReference type="InterPro" id="IPR011993">
    <property type="entry name" value="PH-like_dom_sf"/>
</dbReference>
<protein>
    <submittedName>
        <fullName evidence="3">Rho GTPase-activating protein 21-A</fullName>
    </submittedName>
</protein>
<dbReference type="PANTHER" id="PTHR23175">
    <property type="entry name" value="PDZ DOMAIN-CONTAINING PROTEIN"/>
    <property type="match status" value="1"/>
</dbReference>
<feature type="compositionally biased region" description="Basic and acidic residues" evidence="1">
    <location>
        <begin position="557"/>
        <end position="574"/>
    </location>
</feature>
<reference evidence="3" key="1">
    <citation type="journal article" date="2016" name="Gigascience">
        <title>De novo construction of an expanded transcriptome assembly for the western tarnished plant bug, Lygus hesperus.</title>
        <authorList>
            <person name="Tassone E.E."/>
            <person name="Geib S.M."/>
            <person name="Hall B."/>
            <person name="Fabrick J.A."/>
            <person name="Brent C.S."/>
            <person name="Hull J.J."/>
        </authorList>
    </citation>
    <scope>NUCLEOTIDE SEQUENCE</scope>
</reference>
<dbReference type="SMART" id="SM00228">
    <property type="entry name" value="PDZ"/>
    <property type="match status" value="1"/>
</dbReference>
<feature type="compositionally biased region" description="Basic residues" evidence="1">
    <location>
        <begin position="24"/>
        <end position="35"/>
    </location>
</feature>
<feature type="region of interest" description="Disordered" evidence="1">
    <location>
        <begin position="511"/>
        <end position="623"/>
    </location>
</feature>
<dbReference type="AlphaFoldDB" id="A0A146LF63"/>
<sequence length="741" mass="80930">MMGDDGRSPEQVRHHLSPNANKERRSRGGPRKLTLKRTENGFGFTLRHFVVYPPDTYSLLSGDRRYGLRGAPVDRPMDTIFVKSVRPGSGAALAGLSSGDQLVSVNGEPIAGRSYAQVVHLIQASPNYLQLLVVPQEEDLLQLYYGETAHNPLSNQRPSRVARGSPQRSPASSSPARRIDNCLHYLGKMPGEPEYSGSSESMPGGGYSLPPNLAGCRLSLDGGSSRRDSQDTTHSSDDSIIMSRFRKSLEQKEEFLKGVSPSSPSPLREFYSRPQKLAPPVWPPAIPASAVPQPVPKEAYPAPAEHHQPLSPRGFVCGGLVTNAPMPDNSLCYPSARLGRISEGGGGGGGRHSSPARAPSPSRKQAPRDSSPSAGVGARHSSPPVRGASPLTVQQPLRYVSEKARQFESGLFHPDKIDLYRSEIARLANKRNVPSVVVRRKEFENRAADWRQNRESRSLDSTSGSEGCVSTPWSLSPTPTGNRTIPIGSTKVHCDPPKGYHDVMAGEVHRRCARPRSNSVEGVWNEKKTARSSSSDPPQRHKAVRQDSYLAAVRAHASKEEQKKKEREARKSVDDTPTIRVLEASPVKRPQRPTRLELPLTNSPSPGTGGTPNSTPDSETRLGDLQSPLDLVVKRAKPQHFDDQGSEDERVTRRVSYLKATRITMDSDLELSDSEPPWTESSGGVVAVPIKDGEALIEGQLFCKLMQTDGKKAHGRSWRAVWAVLRGSVLFLFKDKKDAIA</sequence>
<gene>
    <name evidence="3" type="primary">arhgap21-a_2</name>
    <name evidence="3" type="ORF">g.66730</name>
</gene>
<dbReference type="PROSITE" id="PS50106">
    <property type="entry name" value="PDZ"/>
    <property type="match status" value="1"/>
</dbReference>
<dbReference type="Gene3D" id="2.30.29.30">
    <property type="entry name" value="Pleckstrin-homology domain (PH domain)/Phosphotyrosine-binding domain (PTB)"/>
    <property type="match status" value="1"/>
</dbReference>
<dbReference type="InterPro" id="IPR041489">
    <property type="entry name" value="PDZ_6"/>
</dbReference>
<feature type="domain" description="PDZ" evidence="2">
    <location>
        <begin position="32"/>
        <end position="137"/>
    </location>
</feature>
<dbReference type="SUPFAM" id="SSF50156">
    <property type="entry name" value="PDZ domain-like"/>
    <property type="match status" value="1"/>
</dbReference>
<dbReference type="InterPro" id="IPR001478">
    <property type="entry name" value="PDZ"/>
</dbReference>
<feature type="region of interest" description="Disordered" evidence="1">
    <location>
        <begin position="151"/>
        <end position="177"/>
    </location>
</feature>
<feature type="region of interest" description="Disordered" evidence="1">
    <location>
        <begin position="452"/>
        <end position="482"/>
    </location>
</feature>
<feature type="compositionally biased region" description="Polar residues" evidence="1">
    <location>
        <begin position="471"/>
        <end position="482"/>
    </location>
</feature>
<dbReference type="EMBL" id="GDHC01011775">
    <property type="protein sequence ID" value="JAQ06854.1"/>
    <property type="molecule type" value="Transcribed_RNA"/>
</dbReference>
<name>A0A146LF63_LYGHE</name>
<feature type="compositionally biased region" description="Basic and acidic residues" evidence="1">
    <location>
        <begin position="224"/>
        <end position="237"/>
    </location>
</feature>
<accession>A0A146LF63</accession>
<organism evidence="3">
    <name type="scientific">Lygus hesperus</name>
    <name type="common">Western plant bug</name>
    <dbReference type="NCBI Taxonomy" id="30085"/>
    <lineage>
        <taxon>Eukaryota</taxon>
        <taxon>Metazoa</taxon>
        <taxon>Ecdysozoa</taxon>
        <taxon>Arthropoda</taxon>
        <taxon>Hexapoda</taxon>
        <taxon>Insecta</taxon>
        <taxon>Pterygota</taxon>
        <taxon>Neoptera</taxon>
        <taxon>Paraneoptera</taxon>
        <taxon>Hemiptera</taxon>
        <taxon>Heteroptera</taxon>
        <taxon>Panheteroptera</taxon>
        <taxon>Cimicomorpha</taxon>
        <taxon>Miridae</taxon>
        <taxon>Mirini</taxon>
        <taxon>Lygus</taxon>
    </lineage>
</organism>
<proteinExistence type="predicted"/>
<feature type="compositionally biased region" description="Basic and acidic residues" evidence="1">
    <location>
        <begin position="1"/>
        <end position="13"/>
    </location>
</feature>
<dbReference type="Gene3D" id="2.30.42.10">
    <property type="match status" value="1"/>
</dbReference>
<evidence type="ECO:0000313" key="3">
    <source>
        <dbReference type="EMBL" id="JAQ06854.1"/>
    </source>
</evidence>
<feature type="region of interest" description="Disordered" evidence="1">
    <location>
        <begin position="342"/>
        <end position="393"/>
    </location>
</feature>
<dbReference type="PANTHER" id="PTHR23175:SF23">
    <property type="entry name" value="PDZ DOMAIN-CONTAINING PROTEIN"/>
    <property type="match status" value="1"/>
</dbReference>
<evidence type="ECO:0000259" key="2">
    <source>
        <dbReference type="PROSITE" id="PS50106"/>
    </source>
</evidence>
<evidence type="ECO:0000256" key="1">
    <source>
        <dbReference type="SAM" id="MobiDB-lite"/>
    </source>
</evidence>
<dbReference type="SUPFAM" id="SSF50729">
    <property type="entry name" value="PH domain-like"/>
    <property type="match status" value="1"/>
</dbReference>
<feature type="compositionally biased region" description="Gly residues" evidence="1">
    <location>
        <begin position="342"/>
        <end position="351"/>
    </location>
</feature>
<feature type="compositionally biased region" description="Low complexity" evidence="1">
    <location>
        <begin position="190"/>
        <end position="202"/>
    </location>
</feature>
<feature type="non-terminal residue" evidence="3">
    <location>
        <position position="741"/>
    </location>
</feature>